<accession>A0A090RWJ9</accession>
<evidence type="ECO:0000313" key="2">
    <source>
        <dbReference type="Proteomes" id="UP000029228"/>
    </source>
</evidence>
<comment type="caution">
    <text evidence="1">The sequence shown here is derived from an EMBL/GenBank/DDBJ whole genome shotgun (WGS) entry which is preliminary data.</text>
</comment>
<dbReference type="EMBL" id="BBMR01000004">
    <property type="protein sequence ID" value="GAL19830.1"/>
    <property type="molecule type" value="Genomic_DNA"/>
</dbReference>
<gene>
    <name evidence="1" type="ORF">JCM19235_1186</name>
</gene>
<name>A0A090RWJ9_9VIBR</name>
<keyword evidence="2" id="KW-1185">Reference proteome</keyword>
<dbReference type="Proteomes" id="UP000029228">
    <property type="component" value="Unassembled WGS sequence"/>
</dbReference>
<organism evidence="1 2">
    <name type="scientific">Vibrio maritimus</name>
    <dbReference type="NCBI Taxonomy" id="990268"/>
    <lineage>
        <taxon>Bacteria</taxon>
        <taxon>Pseudomonadati</taxon>
        <taxon>Pseudomonadota</taxon>
        <taxon>Gammaproteobacteria</taxon>
        <taxon>Vibrionales</taxon>
        <taxon>Vibrionaceae</taxon>
        <taxon>Vibrio</taxon>
    </lineage>
</organism>
<dbReference type="STRING" id="990268.JCM19235_1186"/>
<dbReference type="AlphaFoldDB" id="A0A090RWJ9"/>
<evidence type="ECO:0000313" key="1">
    <source>
        <dbReference type="EMBL" id="GAL19830.1"/>
    </source>
</evidence>
<protein>
    <submittedName>
        <fullName evidence="1">Uncharacterized protein</fullName>
    </submittedName>
</protein>
<sequence>MESQINSLKELSNNLTINIEKFEKDTLFDIDMAELSKLSHEMKNLIEDYCQENQ</sequence>
<reference evidence="1 2" key="1">
    <citation type="submission" date="2014-09" db="EMBL/GenBank/DDBJ databases">
        <title>Vibrio maritimus JCM 19235. (C45) whole genome shotgun sequence.</title>
        <authorList>
            <person name="Sawabe T."/>
            <person name="Meirelles P."/>
            <person name="Nakanishi M."/>
            <person name="Sayaka M."/>
            <person name="Hattori M."/>
            <person name="Ohkuma M."/>
        </authorList>
    </citation>
    <scope>NUCLEOTIDE SEQUENCE [LARGE SCALE GENOMIC DNA]</scope>
    <source>
        <strain evidence="2">JCM19235</strain>
    </source>
</reference>
<proteinExistence type="predicted"/>